<dbReference type="RefSeq" id="XP_024331187.1">
    <property type="nucleotide sequence ID" value="XM_024474573.1"/>
</dbReference>
<dbReference type="Proteomes" id="UP000034350">
    <property type="component" value="Unassembled WGS sequence"/>
</dbReference>
<dbReference type="SUPFAM" id="SSF81382">
    <property type="entry name" value="Skp1 dimerisation domain-like"/>
    <property type="match status" value="1"/>
</dbReference>
<dbReference type="InterPro" id="IPR011333">
    <property type="entry name" value="SKP1/BTB/POZ_sf"/>
</dbReference>
<evidence type="ECO:0000313" key="2">
    <source>
        <dbReference type="Proteomes" id="UP000034350"/>
    </source>
</evidence>
<keyword evidence="1" id="KW-0436">Ligase</keyword>
<dbReference type="GO" id="GO:0006511">
    <property type="term" value="P:ubiquitin-dependent protein catabolic process"/>
    <property type="evidence" value="ECO:0007669"/>
    <property type="project" value="InterPro"/>
</dbReference>
<dbReference type="AlphaFoldDB" id="A0A0F9WFD8"/>
<dbReference type="VEuPathDB" id="MicrosporidiaDB:AAJ76_2100027463"/>
<dbReference type="Gene3D" id="3.30.710.10">
    <property type="entry name" value="Potassium Channel Kv1.1, Chain A"/>
    <property type="match status" value="1"/>
</dbReference>
<organism evidence="1 2">
    <name type="scientific">Vairimorpha ceranae</name>
    <dbReference type="NCBI Taxonomy" id="40302"/>
    <lineage>
        <taxon>Eukaryota</taxon>
        <taxon>Fungi</taxon>
        <taxon>Fungi incertae sedis</taxon>
        <taxon>Microsporidia</taxon>
        <taxon>Nosematidae</taxon>
        <taxon>Vairimorpha</taxon>
    </lineage>
</organism>
<dbReference type="GeneID" id="36319498"/>
<protein>
    <submittedName>
        <fullName evidence="1">Ubiquitin ligase skp1-like protein</fullName>
    </submittedName>
</protein>
<evidence type="ECO:0000313" key="1">
    <source>
        <dbReference type="EMBL" id="KKO75445.1"/>
    </source>
</evidence>
<reference evidence="1 2" key="1">
    <citation type="journal article" date="2015" name="Environ. Microbiol.">
        <title>Genome analyses suggest the presence of polyploidy and recent human-driven expansions in eight global populations of the honeybee pathogen Nosema ceranae.</title>
        <authorList>
            <person name="Pelin A."/>
            <person name="Selman M."/>
            <person name="Aris-Brosou S."/>
            <person name="Farinelli L."/>
            <person name="Corradi N."/>
        </authorList>
    </citation>
    <scope>NUCLEOTIDE SEQUENCE [LARGE SCALE GENOMIC DNA]</scope>
    <source>
        <strain evidence="1 2">PA08 1199</strain>
    </source>
</reference>
<dbReference type="VEuPathDB" id="MicrosporidiaDB:G9O61_00g014770"/>
<sequence>MLVKTFDDIIFTFDNKYLSKSKLLESICNHTILLEPVPLLINHDGLDIIYKFMKIDTCTLSTEYSAYDLKFKQSDLDFFRSYDCNKLIDLSNACSYLEYYYCLEVCCKLIAGKLRNKNVQILKKQFGDEEVLNNKDFEWLSSDEQ</sequence>
<dbReference type="EMBL" id="JPQZ01000021">
    <property type="protein sequence ID" value="KKO75445.1"/>
    <property type="molecule type" value="Genomic_DNA"/>
</dbReference>
<dbReference type="InterPro" id="IPR036296">
    <property type="entry name" value="SKP1-like_dim_sf"/>
</dbReference>
<gene>
    <name evidence="1" type="ORF">AAJ76_2100027463</name>
</gene>
<keyword evidence="2" id="KW-1185">Reference proteome</keyword>
<dbReference type="VEuPathDB" id="MicrosporidiaDB:NCER_101491"/>
<proteinExistence type="predicted"/>
<dbReference type="OrthoDB" id="2342932at2759"/>
<accession>A0A0F9WFD8</accession>
<comment type="caution">
    <text evidence="1">The sequence shown here is derived from an EMBL/GenBank/DDBJ whole genome shotgun (WGS) entry which is preliminary data.</text>
</comment>
<dbReference type="GO" id="GO:0016874">
    <property type="term" value="F:ligase activity"/>
    <property type="evidence" value="ECO:0007669"/>
    <property type="project" value="UniProtKB-KW"/>
</dbReference>
<name>A0A0F9WFD8_9MICR</name>